<organism evidence="2 3">
    <name type="scientific">Methanosarcina acetivorans (strain ATCC 35395 / DSM 2834 / JCM 12185 / C2A)</name>
    <dbReference type="NCBI Taxonomy" id="188937"/>
    <lineage>
        <taxon>Archaea</taxon>
        <taxon>Methanobacteriati</taxon>
        <taxon>Methanobacteriota</taxon>
        <taxon>Stenosarchaea group</taxon>
        <taxon>Methanomicrobia</taxon>
        <taxon>Methanosarcinales</taxon>
        <taxon>Methanosarcinaceae</taxon>
        <taxon>Methanosarcina</taxon>
    </lineage>
</organism>
<evidence type="ECO:0000313" key="3">
    <source>
        <dbReference type="Proteomes" id="UP000002487"/>
    </source>
</evidence>
<sequence length="158" mass="18735">MKSTYEALLSVAEVVPTTIVWGNHDYKLWKKVKIPVLVTDSFVSNNIYYCHGWRFDLQQMFGHWLYGWLVDKFPYLYQKLIKTPFELKIEGKNYRQRIEKIHEKAREFVNKEGLDYLIMGHTHEPVGDDGKLFDCGDMIDSLTYVVIEDGRPRLERMP</sequence>
<dbReference type="SUPFAM" id="SSF56300">
    <property type="entry name" value="Metallo-dependent phosphatases"/>
    <property type="match status" value="1"/>
</dbReference>
<dbReference type="EMBL" id="AE010299">
    <property type="protein sequence ID" value="AAM06304.1"/>
    <property type="molecule type" value="Genomic_DNA"/>
</dbReference>
<feature type="domain" description="Calcineurin-like phosphoesterase" evidence="1">
    <location>
        <begin position="13"/>
        <end position="125"/>
    </location>
</feature>
<dbReference type="Proteomes" id="UP000002487">
    <property type="component" value="Chromosome"/>
</dbReference>
<dbReference type="Pfam" id="PF00149">
    <property type="entry name" value="Metallophos"/>
    <property type="match status" value="1"/>
</dbReference>
<dbReference type="InterPro" id="IPR004843">
    <property type="entry name" value="Calcineurin-like_PHP"/>
</dbReference>
<proteinExistence type="predicted"/>
<reference evidence="2 3" key="1">
    <citation type="journal article" date="2002" name="Genome Res.">
        <title>The genome of Methanosarcina acetivorans reveals extensive metabolic and physiological diversity.</title>
        <authorList>
            <person name="Galagan J.E."/>
            <person name="Nusbaum C."/>
            <person name="Roy A."/>
            <person name="Endrizzi M.G."/>
            <person name="Macdonald P."/>
            <person name="FitzHugh W."/>
            <person name="Calvo S."/>
            <person name="Engels R."/>
            <person name="Smirnov S."/>
            <person name="Atnoor D."/>
            <person name="Brown A."/>
            <person name="Allen N."/>
            <person name="Naylor J."/>
            <person name="Stange-Thomann N."/>
            <person name="DeArellano K."/>
            <person name="Johnson R."/>
            <person name="Linton L."/>
            <person name="McEwan P."/>
            <person name="McKernan K."/>
            <person name="Talamas J."/>
            <person name="Tirrell A."/>
            <person name="Ye W."/>
            <person name="Zimmer A."/>
            <person name="Barber R.D."/>
            <person name="Cann I."/>
            <person name="Graham D.E."/>
            <person name="Grahame D.A."/>
            <person name="Guss A."/>
            <person name="Hedderich R."/>
            <person name="Ingram-Smith C."/>
            <person name="Kuettner C.H."/>
            <person name="Krzycki J.A."/>
            <person name="Leigh J.A."/>
            <person name="Li W."/>
            <person name="Liu J."/>
            <person name="Mukhopadhyay B."/>
            <person name="Reeve J.N."/>
            <person name="Smith K."/>
            <person name="Springer T.A."/>
            <person name="Umayam L.A."/>
            <person name="White O."/>
            <person name="White R.H."/>
            <person name="de Macario E.C."/>
            <person name="Ferry J.G."/>
            <person name="Jarrell K.F."/>
            <person name="Jing H."/>
            <person name="Macario A.J.L."/>
            <person name="Paulsen I."/>
            <person name="Pritchett M."/>
            <person name="Sowers K.R."/>
            <person name="Swanson R.V."/>
            <person name="Zinder S.H."/>
            <person name="Lander E."/>
            <person name="Metcalf W.W."/>
            <person name="Birren B."/>
        </authorList>
    </citation>
    <scope>NUCLEOTIDE SEQUENCE [LARGE SCALE GENOMIC DNA]</scope>
    <source>
        <strain evidence="3">ATCC 35395 / DSM 2834 / JCM 12185 / C2A</strain>
    </source>
</reference>
<dbReference type="EnsemblBacteria" id="AAM06304">
    <property type="protein sequence ID" value="AAM06304"/>
    <property type="gene ID" value="MA_2930"/>
</dbReference>
<dbReference type="InParanoid" id="Q8TLU6"/>
<accession>Q8TLU6</accession>
<dbReference type="STRING" id="188937.MA_2930"/>
<evidence type="ECO:0000259" key="1">
    <source>
        <dbReference type="Pfam" id="PF00149"/>
    </source>
</evidence>
<dbReference type="HOGENOM" id="CLU_1665493_0_0_2"/>
<dbReference type="GeneID" id="1474824"/>
<dbReference type="AlphaFoldDB" id="Q8TLU6"/>
<dbReference type="GO" id="GO:0016787">
    <property type="term" value="F:hydrolase activity"/>
    <property type="evidence" value="ECO:0007669"/>
    <property type="project" value="InterPro"/>
</dbReference>
<dbReference type="RefSeq" id="WP_011022876.1">
    <property type="nucleotide sequence ID" value="NC_003552.1"/>
</dbReference>
<dbReference type="KEGG" id="mac:MA_2930"/>
<name>Q8TLU6_METAC</name>
<dbReference type="Gene3D" id="3.60.21.10">
    <property type="match status" value="1"/>
</dbReference>
<protein>
    <recommendedName>
        <fullName evidence="1">Calcineurin-like phosphoesterase domain-containing protein</fullName>
    </recommendedName>
</protein>
<gene>
    <name evidence="2" type="ordered locus">MA_2930</name>
</gene>
<keyword evidence="3" id="KW-1185">Reference proteome</keyword>
<evidence type="ECO:0000313" key="2">
    <source>
        <dbReference type="EMBL" id="AAM06304.1"/>
    </source>
</evidence>
<dbReference type="InterPro" id="IPR029052">
    <property type="entry name" value="Metallo-depent_PP-like"/>
</dbReference>
<dbReference type="OrthoDB" id="31433at2157"/>